<keyword evidence="12" id="KW-1185">Reference proteome</keyword>
<feature type="transmembrane region" description="Helical" evidence="10">
    <location>
        <begin position="20"/>
        <end position="39"/>
    </location>
</feature>
<proteinExistence type="inferred from homology"/>
<dbReference type="PRINTS" id="PR01157">
    <property type="entry name" value="P2YPURNOCPTR"/>
</dbReference>
<reference evidence="13" key="2">
    <citation type="submission" date="2025-08" db="UniProtKB">
        <authorList>
            <consortium name="RefSeq"/>
        </authorList>
    </citation>
    <scope>IDENTIFICATION</scope>
    <source>
        <tissue evidence="13">Blood</tissue>
    </source>
</reference>
<evidence type="ECO:0000256" key="2">
    <source>
        <dbReference type="ARBA" id="ARBA00022475"/>
    </source>
</evidence>
<evidence type="ECO:0000256" key="3">
    <source>
        <dbReference type="ARBA" id="ARBA00022692"/>
    </source>
</evidence>
<keyword evidence="2" id="KW-1003">Cell membrane</keyword>
<dbReference type="Gene3D" id="1.20.1070.10">
    <property type="entry name" value="Rhodopsin 7-helix transmembrane proteins"/>
    <property type="match status" value="1"/>
</dbReference>
<evidence type="ECO:0000256" key="10">
    <source>
        <dbReference type="SAM" id="Phobius"/>
    </source>
</evidence>
<evidence type="ECO:0000256" key="4">
    <source>
        <dbReference type="ARBA" id="ARBA00022989"/>
    </source>
</evidence>
<dbReference type="GO" id="GO:0045031">
    <property type="term" value="F:G protein-coupled ATP receptor activity"/>
    <property type="evidence" value="ECO:0007669"/>
    <property type="project" value="TreeGrafter"/>
</dbReference>
<evidence type="ECO:0000256" key="6">
    <source>
        <dbReference type="ARBA" id="ARBA00023136"/>
    </source>
</evidence>
<dbReference type="KEGG" id="ipu:108257208"/>
<evidence type="ECO:0000256" key="9">
    <source>
        <dbReference type="RuleBase" id="RU000688"/>
    </source>
</evidence>
<dbReference type="GO" id="GO:0030594">
    <property type="term" value="F:neurotransmitter receptor activity"/>
    <property type="evidence" value="ECO:0007669"/>
    <property type="project" value="TreeGrafter"/>
</dbReference>
<keyword evidence="8 9" id="KW-0807">Transducer</keyword>
<keyword evidence="6 10" id="KW-0472">Membrane</keyword>
<dbReference type="PRINTS" id="PR00237">
    <property type="entry name" value="GPCRRHODOPSN"/>
</dbReference>
<dbReference type="Pfam" id="PF00001">
    <property type="entry name" value="7tm_1"/>
    <property type="match status" value="1"/>
</dbReference>
<evidence type="ECO:0000313" key="12">
    <source>
        <dbReference type="Proteomes" id="UP000221080"/>
    </source>
</evidence>
<reference evidence="12" key="1">
    <citation type="journal article" date="2016" name="Nat. Commun.">
        <title>The channel catfish genome sequence provides insights into the evolution of scale formation in teleosts.</title>
        <authorList>
            <person name="Liu Z."/>
            <person name="Liu S."/>
            <person name="Yao J."/>
            <person name="Bao L."/>
            <person name="Zhang J."/>
            <person name="Li Y."/>
            <person name="Jiang C."/>
            <person name="Sun L."/>
            <person name="Wang R."/>
            <person name="Zhang Y."/>
            <person name="Zhou T."/>
            <person name="Zeng Q."/>
            <person name="Fu Q."/>
            <person name="Gao S."/>
            <person name="Li N."/>
            <person name="Koren S."/>
            <person name="Jiang Y."/>
            <person name="Zimin A."/>
            <person name="Xu P."/>
            <person name="Phillippy A.M."/>
            <person name="Geng X."/>
            <person name="Song L."/>
            <person name="Sun F."/>
            <person name="Li C."/>
            <person name="Wang X."/>
            <person name="Chen A."/>
            <person name="Jin Y."/>
            <person name="Yuan Z."/>
            <person name="Yang Y."/>
            <person name="Tan S."/>
            <person name="Peatman E."/>
            <person name="Lu J."/>
            <person name="Qin Z."/>
            <person name="Dunham R."/>
            <person name="Li Z."/>
            <person name="Sonstegard T."/>
            <person name="Feng J."/>
            <person name="Danzmann R.G."/>
            <person name="Schroeder S."/>
            <person name="Scheffler B."/>
            <person name="Duke M.V."/>
            <person name="Ballard L."/>
            <person name="Kucuktas H."/>
            <person name="Kaltenboeck L."/>
            <person name="Liu H."/>
            <person name="Armbruster J."/>
            <person name="Xie Y."/>
            <person name="Kirby M.L."/>
            <person name="Tian Y."/>
            <person name="Flanagan M.E."/>
            <person name="Mu W."/>
            <person name="Waldbieser G.C."/>
        </authorList>
    </citation>
    <scope>NUCLEOTIDE SEQUENCE [LARGE SCALE GENOMIC DNA]</scope>
    <source>
        <strain evidence="12">SDA103</strain>
    </source>
</reference>
<keyword evidence="4 10" id="KW-1133">Transmembrane helix</keyword>
<dbReference type="Proteomes" id="UP000221080">
    <property type="component" value="Chromosome 24"/>
</dbReference>
<evidence type="ECO:0000259" key="11">
    <source>
        <dbReference type="PROSITE" id="PS50262"/>
    </source>
</evidence>
<organism evidence="12 13">
    <name type="scientific">Ictalurus punctatus</name>
    <name type="common">Channel catfish</name>
    <name type="synonym">Silurus punctatus</name>
    <dbReference type="NCBI Taxonomy" id="7998"/>
    <lineage>
        <taxon>Eukaryota</taxon>
        <taxon>Metazoa</taxon>
        <taxon>Chordata</taxon>
        <taxon>Craniata</taxon>
        <taxon>Vertebrata</taxon>
        <taxon>Euteleostomi</taxon>
        <taxon>Actinopterygii</taxon>
        <taxon>Neopterygii</taxon>
        <taxon>Teleostei</taxon>
        <taxon>Ostariophysi</taxon>
        <taxon>Siluriformes</taxon>
        <taxon>Ictaluridae</taxon>
        <taxon>Ictalurus</taxon>
    </lineage>
</organism>
<protein>
    <submittedName>
        <fullName evidence="13">P2Y purinoceptor 11-like</fullName>
    </submittedName>
</protein>
<dbReference type="PANTHER" id="PTHR24231:SF46">
    <property type="entry name" value="P2Y PURINOCEPTOR 11"/>
    <property type="match status" value="1"/>
</dbReference>
<gene>
    <name evidence="13" type="primary">LOC108257208</name>
</gene>
<evidence type="ECO:0000256" key="8">
    <source>
        <dbReference type="ARBA" id="ARBA00023224"/>
    </source>
</evidence>
<feature type="transmembrane region" description="Helical" evidence="10">
    <location>
        <begin position="137"/>
        <end position="156"/>
    </location>
</feature>
<comment type="similarity">
    <text evidence="9">Belongs to the G-protein coupled receptor 1 family.</text>
</comment>
<dbReference type="SUPFAM" id="SSF81321">
    <property type="entry name" value="Family A G protein-coupled receptor-like"/>
    <property type="match status" value="1"/>
</dbReference>
<dbReference type="OrthoDB" id="10261452at2759"/>
<evidence type="ECO:0000313" key="13">
    <source>
        <dbReference type="RefSeq" id="XP_017310258.1"/>
    </source>
</evidence>
<name>A0A2D0PUP5_ICTPU</name>
<keyword evidence="7 9" id="KW-0675">Receptor</keyword>
<evidence type="ECO:0000256" key="5">
    <source>
        <dbReference type="ARBA" id="ARBA00023040"/>
    </source>
</evidence>
<accession>A0A2D0PUP5</accession>
<evidence type="ECO:0000256" key="1">
    <source>
        <dbReference type="ARBA" id="ARBA00004651"/>
    </source>
</evidence>
<dbReference type="STRING" id="7998.ENSIPUP00000007263"/>
<feature type="transmembrane region" description="Helical" evidence="10">
    <location>
        <begin position="176"/>
        <end position="205"/>
    </location>
</feature>
<comment type="subcellular location">
    <subcellularLocation>
        <location evidence="1">Cell membrane</location>
        <topology evidence="1">Multi-pass membrane protein</topology>
    </subcellularLocation>
</comment>
<feature type="domain" description="G-protein coupled receptors family 1 profile" evidence="11">
    <location>
        <begin position="31"/>
        <end position="278"/>
    </location>
</feature>
<dbReference type="GO" id="GO:0019722">
    <property type="term" value="P:calcium-mediated signaling"/>
    <property type="evidence" value="ECO:0007669"/>
    <property type="project" value="TreeGrafter"/>
</dbReference>
<dbReference type="PANTHER" id="PTHR24231">
    <property type="entry name" value="PURINOCEPTOR-RELATED G-PROTEIN COUPLED RECEPTOR"/>
    <property type="match status" value="1"/>
</dbReference>
<keyword evidence="5 9" id="KW-0297">G-protein coupled receptor</keyword>
<feature type="transmembrane region" description="Helical" evidence="10">
    <location>
        <begin position="51"/>
        <end position="72"/>
    </location>
</feature>
<dbReference type="GeneID" id="108257208"/>
<keyword evidence="3 9" id="KW-0812">Transmembrane</keyword>
<dbReference type="PROSITE" id="PS50262">
    <property type="entry name" value="G_PROTEIN_RECEP_F1_2"/>
    <property type="match status" value="1"/>
</dbReference>
<dbReference type="AlphaFoldDB" id="A0A2D0PUP5"/>
<feature type="transmembrane region" description="Helical" evidence="10">
    <location>
        <begin position="217"/>
        <end position="239"/>
    </location>
</feature>
<dbReference type="InterPro" id="IPR017452">
    <property type="entry name" value="GPCR_Rhodpsn_7TM"/>
</dbReference>
<dbReference type="GO" id="GO:0005886">
    <property type="term" value="C:plasma membrane"/>
    <property type="evidence" value="ECO:0007669"/>
    <property type="project" value="UniProtKB-SubCell"/>
</dbReference>
<dbReference type="RefSeq" id="XP_017310258.1">
    <property type="nucleotide sequence ID" value="XM_017454769.3"/>
</dbReference>
<dbReference type="PROSITE" id="PS00237">
    <property type="entry name" value="G_PROTEIN_RECEP_F1_1"/>
    <property type="match status" value="1"/>
</dbReference>
<evidence type="ECO:0000256" key="7">
    <source>
        <dbReference type="ARBA" id="ARBA00023170"/>
    </source>
</evidence>
<feature type="transmembrane region" description="Helical" evidence="10">
    <location>
        <begin position="92"/>
        <end position="116"/>
    </location>
</feature>
<dbReference type="InterPro" id="IPR000276">
    <property type="entry name" value="GPCR_Rhodpsn"/>
</dbReference>
<sequence length="296" mass="33802">MVGNRSWNCSSTFEYLLAPIYGIEMCVALVGNILALLLLVTKEKKNWHMGVVFSCNLVISDIFYALTLPILIDNYSRGRQRTFVHAVEKIELFVFTCNLYVSIYFIMCISVHRYLAIVQPIFMRKHIRPKHAKIISVFVWIFVASISSPLLYFSGVDSDKCFLYANLDVKSSLKSTYRVFMIVIGCFVPFVLTFASYFGVIMAVFKNANITSLQKKKVGLIIGLVCILYTVSFLPYHILQIVNFKLNEDKNTYCYVCNEYQVSKASACLNMCLHPILYMAVSDSIRAVCCRRSSNE</sequence>